<organism evidence="2 3">
    <name type="scientific">Lineolata rhizophorae</name>
    <dbReference type="NCBI Taxonomy" id="578093"/>
    <lineage>
        <taxon>Eukaryota</taxon>
        <taxon>Fungi</taxon>
        <taxon>Dikarya</taxon>
        <taxon>Ascomycota</taxon>
        <taxon>Pezizomycotina</taxon>
        <taxon>Dothideomycetes</taxon>
        <taxon>Dothideomycetes incertae sedis</taxon>
        <taxon>Lineolatales</taxon>
        <taxon>Lineolataceae</taxon>
        <taxon>Lineolata</taxon>
    </lineage>
</organism>
<proteinExistence type="predicted"/>
<reference evidence="2" key="1">
    <citation type="journal article" date="2020" name="Stud. Mycol.">
        <title>101 Dothideomycetes genomes: a test case for predicting lifestyles and emergence of pathogens.</title>
        <authorList>
            <person name="Haridas S."/>
            <person name="Albert R."/>
            <person name="Binder M."/>
            <person name="Bloem J."/>
            <person name="Labutti K."/>
            <person name="Salamov A."/>
            <person name="Andreopoulos B."/>
            <person name="Baker S."/>
            <person name="Barry K."/>
            <person name="Bills G."/>
            <person name="Bluhm B."/>
            <person name="Cannon C."/>
            <person name="Castanera R."/>
            <person name="Culley D."/>
            <person name="Daum C."/>
            <person name="Ezra D."/>
            <person name="Gonzalez J."/>
            <person name="Henrissat B."/>
            <person name="Kuo A."/>
            <person name="Liang C."/>
            <person name="Lipzen A."/>
            <person name="Lutzoni F."/>
            <person name="Magnuson J."/>
            <person name="Mondo S."/>
            <person name="Nolan M."/>
            <person name="Ohm R."/>
            <person name="Pangilinan J."/>
            <person name="Park H.-J."/>
            <person name="Ramirez L."/>
            <person name="Alfaro M."/>
            <person name="Sun H."/>
            <person name="Tritt A."/>
            <person name="Yoshinaga Y."/>
            <person name="Zwiers L.-H."/>
            <person name="Turgeon B."/>
            <person name="Goodwin S."/>
            <person name="Spatafora J."/>
            <person name="Crous P."/>
            <person name="Grigoriev I."/>
        </authorList>
    </citation>
    <scope>NUCLEOTIDE SEQUENCE</scope>
    <source>
        <strain evidence="2">ATCC 16933</strain>
    </source>
</reference>
<feature type="signal peptide" evidence="1">
    <location>
        <begin position="1"/>
        <end position="17"/>
    </location>
</feature>
<accession>A0A6A6NNZ8</accession>
<evidence type="ECO:0000313" key="3">
    <source>
        <dbReference type="Proteomes" id="UP000799766"/>
    </source>
</evidence>
<dbReference type="AlphaFoldDB" id="A0A6A6NNZ8"/>
<evidence type="ECO:0008006" key="4">
    <source>
        <dbReference type="Google" id="ProtNLM"/>
    </source>
</evidence>
<dbReference type="Proteomes" id="UP000799766">
    <property type="component" value="Unassembled WGS sequence"/>
</dbReference>
<keyword evidence="3" id="KW-1185">Reference proteome</keyword>
<name>A0A6A6NNZ8_9PEZI</name>
<dbReference type="EMBL" id="MU001697">
    <property type="protein sequence ID" value="KAF2453441.1"/>
    <property type="molecule type" value="Genomic_DNA"/>
</dbReference>
<feature type="chain" id="PRO_5025681560" description="Secreted protein" evidence="1">
    <location>
        <begin position="18"/>
        <end position="74"/>
    </location>
</feature>
<protein>
    <recommendedName>
        <fullName evidence="4">Secreted protein</fullName>
    </recommendedName>
</protein>
<evidence type="ECO:0000313" key="2">
    <source>
        <dbReference type="EMBL" id="KAF2453441.1"/>
    </source>
</evidence>
<gene>
    <name evidence="2" type="ORF">BDY21DRAFT_355876</name>
</gene>
<keyword evidence="1" id="KW-0732">Signal</keyword>
<sequence length="74" mass="8357">MSVLILQISHLTILSLTQEFCACVCQGLCVHSAMLVQLHSLAPASPRLQTYHLTLLTPAYTHHHRTYTYIHTLD</sequence>
<evidence type="ECO:0000256" key="1">
    <source>
        <dbReference type="SAM" id="SignalP"/>
    </source>
</evidence>